<keyword evidence="5" id="KW-0804">Transcription</keyword>
<evidence type="ECO:0000256" key="4">
    <source>
        <dbReference type="ARBA" id="ARBA00023082"/>
    </source>
</evidence>
<evidence type="ECO:0000256" key="5">
    <source>
        <dbReference type="ARBA" id="ARBA00023163"/>
    </source>
</evidence>
<dbReference type="InterPro" id="IPR013325">
    <property type="entry name" value="RNA_pol_sigma_r2"/>
</dbReference>
<dbReference type="InterPro" id="IPR013324">
    <property type="entry name" value="RNA_pol_sigma_r3/r4-like"/>
</dbReference>
<dbReference type="Pfam" id="PF08281">
    <property type="entry name" value="Sigma70_r4_2"/>
    <property type="match status" value="1"/>
</dbReference>
<dbReference type="SUPFAM" id="SSF88659">
    <property type="entry name" value="Sigma3 and sigma4 domains of RNA polymerase sigma factors"/>
    <property type="match status" value="1"/>
</dbReference>
<evidence type="ECO:0000313" key="9">
    <source>
        <dbReference type="Proteomes" id="UP001185069"/>
    </source>
</evidence>
<feature type="domain" description="RNA polymerase sigma factor 70 region 4 type 2" evidence="7">
    <location>
        <begin position="116"/>
        <end position="166"/>
    </location>
</feature>
<keyword evidence="9" id="KW-1185">Reference proteome</keyword>
<keyword evidence="3" id="KW-0805">Transcription regulation</keyword>
<dbReference type="InterPro" id="IPR032710">
    <property type="entry name" value="NTF2-like_dom_sf"/>
</dbReference>
<dbReference type="Pfam" id="PF04542">
    <property type="entry name" value="Sigma70_r2"/>
    <property type="match status" value="1"/>
</dbReference>
<proteinExistence type="inferred from homology"/>
<evidence type="ECO:0000256" key="1">
    <source>
        <dbReference type="ARBA" id="ARBA00010641"/>
    </source>
</evidence>
<dbReference type="SUPFAM" id="SSF54427">
    <property type="entry name" value="NTF2-like"/>
    <property type="match status" value="1"/>
</dbReference>
<dbReference type="InterPro" id="IPR007627">
    <property type="entry name" value="RNA_pol_sigma70_r2"/>
</dbReference>
<dbReference type="SUPFAM" id="SSF88946">
    <property type="entry name" value="Sigma2 domain of RNA polymerase sigma factors"/>
    <property type="match status" value="1"/>
</dbReference>
<comment type="subunit">
    <text evidence="2">Interacts transiently with the RNA polymerase catalytic core formed by RpoA, RpoB, RpoC and RpoZ (2 alpha, 1 beta, 1 beta' and 1 omega subunit) to form the RNA polymerase holoenzyme that can initiate transcription.</text>
</comment>
<dbReference type="RefSeq" id="WP_309800581.1">
    <property type="nucleotide sequence ID" value="NZ_BAAAHY010000006.1"/>
</dbReference>
<dbReference type="InterPro" id="IPR036388">
    <property type="entry name" value="WH-like_DNA-bd_sf"/>
</dbReference>
<dbReference type="Gene3D" id="1.10.1740.10">
    <property type="match status" value="1"/>
</dbReference>
<name>A0ABU1JF12_9MICC</name>
<keyword evidence="4" id="KW-0731">Sigma factor</keyword>
<reference evidence="8 9" key="1">
    <citation type="submission" date="2023-07" db="EMBL/GenBank/DDBJ databases">
        <title>Sequencing the genomes of 1000 actinobacteria strains.</title>
        <authorList>
            <person name="Klenk H.-P."/>
        </authorList>
    </citation>
    <scope>NUCLEOTIDE SEQUENCE [LARGE SCALE GENOMIC DNA]</scope>
    <source>
        <strain evidence="8 9">DSM 14555</strain>
    </source>
</reference>
<dbReference type="Gene3D" id="1.10.10.10">
    <property type="entry name" value="Winged helix-like DNA-binding domain superfamily/Winged helix DNA-binding domain"/>
    <property type="match status" value="1"/>
</dbReference>
<dbReference type="PANTHER" id="PTHR30173:SF43">
    <property type="entry name" value="ECF RNA POLYMERASE SIGMA FACTOR SIGI-RELATED"/>
    <property type="match status" value="1"/>
</dbReference>
<evidence type="ECO:0000256" key="3">
    <source>
        <dbReference type="ARBA" id="ARBA00023015"/>
    </source>
</evidence>
<evidence type="ECO:0000256" key="2">
    <source>
        <dbReference type="ARBA" id="ARBA00011344"/>
    </source>
</evidence>
<dbReference type="NCBIfam" id="TIGR02937">
    <property type="entry name" value="sigma70-ECF"/>
    <property type="match status" value="1"/>
</dbReference>
<sequence length="298" mass="32261">MVRNDLLTEQFEAQRPRLRAVAYRMLGSFSEADDAVQEAWLRLSRQDATTIENLAGWLSTVVGRICLDFLRSRGAQREGPLEAAEERIRLPELMLRRADAADPEEQAILADSVGVALLVVLETLSPAERLAFVLHDVFALPFEEIAEAVGKSPEATRQLASRARRKVQGVATVPDPDLAKQRAVVAAFHAASLTGDFDAMVAVLDPEVELRVDQGAFNANTQRIQGAANVASQALMFSQFARFEVPVLVNGVAGLATVVDGRLFSVLAFTVSGGTVKGIDILADLERLGRIDISQLTG</sequence>
<feature type="domain" description="RNA polymerase sigma-70 region 2" evidence="6">
    <location>
        <begin position="11"/>
        <end position="74"/>
    </location>
</feature>
<comment type="caution">
    <text evidence="8">The sequence shown here is derived from an EMBL/GenBank/DDBJ whole genome shotgun (WGS) entry which is preliminary data.</text>
</comment>
<evidence type="ECO:0000259" key="7">
    <source>
        <dbReference type="Pfam" id="PF08281"/>
    </source>
</evidence>
<dbReference type="PANTHER" id="PTHR30173">
    <property type="entry name" value="SIGMA 19 FACTOR"/>
    <property type="match status" value="1"/>
</dbReference>
<dbReference type="InterPro" id="IPR014284">
    <property type="entry name" value="RNA_pol_sigma-70_dom"/>
</dbReference>
<accession>A0ABU1JF12</accession>
<dbReference type="InterPro" id="IPR052704">
    <property type="entry name" value="ECF_Sigma-70_Domain"/>
</dbReference>
<protein>
    <submittedName>
        <fullName evidence="8">RNA polymerase sigma-70 factor (ECF subfamily)</fullName>
    </submittedName>
</protein>
<comment type="similarity">
    <text evidence="1">Belongs to the sigma-70 factor family. ECF subfamily.</text>
</comment>
<gene>
    <name evidence="8" type="ORF">JOE69_003281</name>
</gene>
<evidence type="ECO:0000259" key="6">
    <source>
        <dbReference type="Pfam" id="PF04542"/>
    </source>
</evidence>
<evidence type="ECO:0000313" key="8">
    <source>
        <dbReference type="EMBL" id="MDR6271043.1"/>
    </source>
</evidence>
<dbReference type="EMBL" id="JAVDQF010000001">
    <property type="protein sequence ID" value="MDR6271043.1"/>
    <property type="molecule type" value="Genomic_DNA"/>
</dbReference>
<organism evidence="8 9">
    <name type="scientific">Arthrobacter russicus</name>
    <dbReference type="NCBI Taxonomy" id="172040"/>
    <lineage>
        <taxon>Bacteria</taxon>
        <taxon>Bacillati</taxon>
        <taxon>Actinomycetota</taxon>
        <taxon>Actinomycetes</taxon>
        <taxon>Micrococcales</taxon>
        <taxon>Micrococcaceae</taxon>
        <taxon>Arthrobacter</taxon>
    </lineage>
</organism>
<dbReference type="InterPro" id="IPR013249">
    <property type="entry name" value="RNA_pol_sigma70_r4_t2"/>
</dbReference>
<dbReference type="Proteomes" id="UP001185069">
    <property type="component" value="Unassembled WGS sequence"/>
</dbReference>